<evidence type="ECO:0000256" key="6">
    <source>
        <dbReference type="SAM" id="Phobius"/>
    </source>
</evidence>
<dbReference type="GO" id="GO:0016020">
    <property type="term" value="C:membrane"/>
    <property type="evidence" value="ECO:0007669"/>
    <property type="project" value="UniProtKB-SubCell"/>
</dbReference>
<comment type="caution">
    <text evidence="8">The sequence shown here is derived from an EMBL/GenBank/DDBJ whole genome shotgun (WGS) entry which is preliminary data.</text>
</comment>
<keyword evidence="2" id="KW-0813">Transport</keyword>
<feature type="transmembrane region" description="Helical" evidence="6">
    <location>
        <begin position="339"/>
        <end position="357"/>
    </location>
</feature>
<comment type="subcellular location">
    <subcellularLocation>
        <location evidence="1">Membrane</location>
        <topology evidence="1">Multi-pass membrane protein</topology>
    </subcellularLocation>
</comment>
<evidence type="ECO:0000256" key="3">
    <source>
        <dbReference type="ARBA" id="ARBA00022692"/>
    </source>
</evidence>
<feature type="transmembrane region" description="Helical" evidence="6">
    <location>
        <begin position="111"/>
        <end position="133"/>
    </location>
</feature>
<dbReference type="Pfam" id="PF07690">
    <property type="entry name" value="MFS_1"/>
    <property type="match status" value="1"/>
</dbReference>
<evidence type="ECO:0000256" key="4">
    <source>
        <dbReference type="ARBA" id="ARBA00022989"/>
    </source>
</evidence>
<proteinExistence type="predicted"/>
<feature type="transmembrane region" description="Helical" evidence="6">
    <location>
        <begin position="283"/>
        <end position="302"/>
    </location>
</feature>
<evidence type="ECO:0000259" key="7">
    <source>
        <dbReference type="PROSITE" id="PS50850"/>
    </source>
</evidence>
<organism evidence="8 9">
    <name type="scientific">Bradyrhizobium lablabi</name>
    <dbReference type="NCBI Taxonomy" id="722472"/>
    <lineage>
        <taxon>Bacteria</taxon>
        <taxon>Pseudomonadati</taxon>
        <taxon>Pseudomonadota</taxon>
        <taxon>Alphaproteobacteria</taxon>
        <taxon>Hyphomicrobiales</taxon>
        <taxon>Nitrobacteraceae</taxon>
        <taxon>Bradyrhizobium</taxon>
    </lineage>
</organism>
<feature type="transmembrane region" description="Helical" evidence="6">
    <location>
        <begin position="178"/>
        <end position="199"/>
    </location>
</feature>
<evidence type="ECO:0000256" key="5">
    <source>
        <dbReference type="ARBA" id="ARBA00023136"/>
    </source>
</evidence>
<feature type="transmembrane region" description="Helical" evidence="6">
    <location>
        <begin position="246"/>
        <end position="271"/>
    </location>
</feature>
<sequence length="439" mass="47997">MSGTTSAVERSATRKVFWRIVPYCFVLYVISYLDRANIGYAALQMNKELALTSEAFGFAPGIFFIGYFLFEVPSNVALNKYGARIWISRILITWGLVAVGTAFVQTATQLYILRFLLGVAEAGFFPGIIIYLTYWFRAKEQATTVALFTAAIPVSYLLGAPLSTWIMDHGSGFGLSGWRWMLLLEGAPAVLAGVVNYFIMTDRPEQAKWLTAEERDWLSGELRRDHEARTNVEHLGVIAAITNPKVLFLSAIYFIYQVGNLGIGLWMPQIIKGFAGSLTNFEVGLVAMFPYAFATVAMVLWSRNSDRTGERQKHSAFPLLCAAVALALTGLVLQPVIAMALISFALAGLYAFKSPFWSLPGLFLSRSTAAVSIAAINSIGNLGGFVGPYTIGVIKDWAGGAYGGLLFLSGLLFISFLMTLLARMENTLATRAEPAEARA</sequence>
<dbReference type="Gene3D" id="1.20.1250.20">
    <property type="entry name" value="MFS general substrate transporter like domains"/>
    <property type="match status" value="2"/>
</dbReference>
<keyword evidence="3 6" id="KW-0812">Transmembrane</keyword>
<feature type="transmembrane region" description="Helical" evidence="6">
    <location>
        <begin position="397"/>
        <end position="421"/>
    </location>
</feature>
<dbReference type="OrthoDB" id="9773957at2"/>
<dbReference type="FunFam" id="1.20.1250.20:FF:000018">
    <property type="entry name" value="MFS transporter permease"/>
    <property type="match status" value="1"/>
</dbReference>
<feature type="transmembrane region" description="Helical" evidence="6">
    <location>
        <begin position="369"/>
        <end position="391"/>
    </location>
</feature>
<dbReference type="RefSeq" id="WP_057858496.1">
    <property type="nucleotide sequence ID" value="NZ_LLYB01000060.1"/>
</dbReference>
<dbReference type="AlphaFoldDB" id="A0A0R3MY40"/>
<dbReference type="InterPro" id="IPR036259">
    <property type="entry name" value="MFS_trans_sf"/>
</dbReference>
<name>A0A0R3MY40_9BRAD</name>
<evidence type="ECO:0000313" key="9">
    <source>
        <dbReference type="Proteomes" id="UP000051660"/>
    </source>
</evidence>
<dbReference type="GO" id="GO:0022857">
    <property type="term" value="F:transmembrane transporter activity"/>
    <property type="evidence" value="ECO:0007669"/>
    <property type="project" value="InterPro"/>
</dbReference>
<dbReference type="PANTHER" id="PTHR43791:SF36">
    <property type="entry name" value="TRANSPORTER, PUTATIVE (AFU_ORTHOLOGUE AFUA_6G08340)-RELATED"/>
    <property type="match status" value="1"/>
</dbReference>
<feature type="transmembrane region" description="Helical" evidence="6">
    <location>
        <begin position="314"/>
        <end position="333"/>
    </location>
</feature>
<protein>
    <recommendedName>
        <fullName evidence="7">Major facilitator superfamily (MFS) profile domain-containing protein</fullName>
    </recommendedName>
</protein>
<feature type="transmembrane region" description="Helical" evidence="6">
    <location>
        <begin position="145"/>
        <end position="166"/>
    </location>
</feature>
<evidence type="ECO:0000313" key="8">
    <source>
        <dbReference type="EMBL" id="KRR24921.1"/>
    </source>
</evidence>
<dbReference type="InterPro" id="IPR011701">
    <property type="entry name" value="MFS"/>
</dbReference>
<dbReference type="PANTHER" id="PTHR43791">
    <property type="entry name" value="PERMEASE-RELATED"/>
    <property type="match status" value="1"/>
</dbReference>
<dbReference type="PROSITE" id="PS50850">
    <property type="entry name" value="MFS"/>
    <property type="match status" value="1"/>
</dbReference>
<dbReference type="InterPro" id="IPR020846">
    <property type="entry name" value="MFS_dom"/>
</dbReference>
<reference evidence="8 9" key="1">
    <citation type="submission" date="2014-03" db="EMBL/GenBank/DDBJ databases">
        <title>Bradyrhizobium valentinum sp. nov., isolated from effective nodules of Lupinus mariae-josephae, a lupine endemic of basic-lime soils in Eastern Spain.</title>
        <authorList>
            <person name="Duran D."/>
            <person name="Rey L."/>
            <person name="Navarro A."/>
            <person name="Busquets A."/>
            <person name="Imperial J."/>
            <person name="Ruiz-Argueso T."/>
        </authorList>
    </citation>
    <scope>NUCLEOTIDE SEQUENCE [LARGE SCALE GENOMIC DNA]</scope>
    <source>
        <strain evidence="8 9">CCBAU 23086</strain>
    </source>
</reference>
<keyword evidence="4 6" id="KW-1133">Transmembrane helix</keyword>
<feature type="transmembrane region" description="Helical" evidence="6">
    <location>
        <begin position="20"/>
        <end position="43"/>
    </location>
</feature>
<evidence type="ECO:0000256" key="2">
    <source>
        <dbReference type="ARBA" id="ARBA00022448"/>
    </source>
</evidence>
<dbReference type="SUPFAM" id="SSF103473">
    <property type="entry name" value="MFS general substrate transporter"/>
    <property type="match status" value="1"/>
</dbReference>
<accession>A0A0R3MY40</accession>
<feature type="transmembrane region" description="Helical" evidence="6">
    <location>
        <begin position="55"/>
        <end position="74"/>
    </location>
</feature>
<keyword evidence="5 6" id="KW-0472">Membrane</keyword>
<evidence type="ECO:0000256" key="1">
    <source>
        <dbReference type="ARBA" id="ARBA00004141"/>
    </source>
</evidence>
<dbReference type="CDD" id="cd17319">
    <property type="entry name" value="MFS_ExuT_GudP_like"/>
    <property type="match status" value="1"/>
</dbReference>
<feature type="domain" description="Major facilitator superfamily (MFS) profile" evidence="7">
    <location>
        <begin position="20"/>
        <end position="427"/>
    </location>
</feature>
<gene>
    <name evidence="8" type="ORF">CQ14_06245</name>
</gene>
<dbReference type="EMBL" id="LLYB01000060">
    <property type="protein sequence ID" value="KRR24921.1"/>
    <property type="molecule type" value="Genomic_DNA"/>
</dbReference>
<dbReference type="Proteomes" id="UP000051660">
    <property type="component" value="Unassembled WGS sequence"/>
</dbReference>
<feature type="transmembrane region" description="Helical" evidence="6">
    <location>
        <begin position="86"/>
        <end position="105"/>
    </location>
</feature>